<feature type="compositionally biased region" description="Basic residues" evidence="9">
    <location>
        <begin position="120"/>
        <end position="130"/>
    </location>
</feature>
<dbReference type="PANTHER" id="PTHR45654:SF80">
    <property type="entry name" value="HOMEOBOX-LEUCINE ZIPPER PROTEIN ROC7"/>
    <property type="match status" value="1"/>
</dbReference>
<dbReference type="InterPro" id="IPR042160">
    <property type="entry name" value="HD-Zip_IV"/>
</dbReference>
<feature type="compositionally biased region" description="Basic and acidic residues" evidence="9">
    <location>
        <begin position="197"/>
        <end position="208"/>
    </location>
</feature>
<dbReference type="PRINTS" id="PR00031">
    <property type="entry name" value="HTHREPRESSR"/>
</dbReference>
<dbReference type="GO" id="GO:0003677">
    <property type="term" value="F:DNA binding"/>
    <property type="evidence" value="ECO:0007669"/>
    <property type="project" value="UniProtKB-UniRule"/>
</dbReference>
<dbReference type="PROSITE" id="PS00027">
    <property type="entry name" value="HOMEOBOX_1"/>
    <property type="match status" value="1"/>
</dbReference>
<evidence type="ECO:0000256" key="7">
    <source>
        <dbReference type="PROSITE-ProRule" id="PRU00108"/>
    </source>
</evidence>
<dbReference type="InterPro" id="IPR009057">
    <property type="entry name" value="Homeodomain-like_sf"/>
</dbReference>
<evidence type="ECO:0000256" key="6">
    <source>
        <dbReference type="ARBA" id="ARBA00023242"/>
    </source>
</evidence>
<evidence type="ECO:0000256" key="5">
    <source>
        <dbReference type="ARBA" id="ARBA00023163"/>
    </source>
</evidence>
<comment type="caution">
    <text evidence="11">The sequence shown here is derived from an EMBL/GenBank/DDBJ whole genome shotgun (WGS) entry which is preliminary data.</text>
</comment>
<dbReference type="InterPro" id="IPR017970">
    <property type="entry name" value="Homeobox_CS"/>
</dbReference>
<evidence type="ECO:0000256" key="9">
    <source>
        <dbReference type="SAM" id="MobiDB-lite"/>
    </source>
</evidence>
<dbReference type="GO" id="GO:0005634">
    <property type="term" value="C:nucleus"/>
    <property type="evidence" value="ECO:0007669"/>
    <property type="project" value="UniProtKB-SubCell"/>
</dbReference>
<dbReference type="CDD" id="cd00086">
    <property type="entry name" value="homeodomain"/>
    <property type="match status" value="1"/>
</dbReference>
<keyword evidence="3 7" id="KW-0238">DNA-binding</keyword>
<feature type="DNA-binding region" description="Homeobox" evidence="7">
    <location>
        <begin position="132"/>
        <end position="173"/>
    </location>
</feature>
<keyword evidence="2" id="KW-0805">Transcription regulation</keyword>
<accession>A0A811SEE5</accession>
<reference evidence="11" key="1">
    <citation type="submission" date="2020-10" db="EMBL/GenBank/DDBJ databases">
        <authorList>
            <person name="Han B."/>
            <person name="Lu T."/>
            <person name="Zhao Q."/>
            <person name="Huang X."/>
            <person name="Zhao Y."/>
        </authorList>
    </citation>
    <scope>NUCLEOTIDE SEQUENCE</scope>
</reference>
<evidence type="ECO:0000256" key="8">
    <source>
        <dbReference type="RuleBase" id="RU000682"/>
    </source>
</evidence>
<evidence type="ECO:0000259" key="10">
    <source>
        <dbReference type="PROSITE" id="PS50071"/>
    </source>
</evidence>
<evidence type="ECO:0000256" key="4">
    <source>
        <dbReference type="ARBA" id="ARBA00023155"/>
    </source>
</evidence>
<evidence type="ECO:0000256" key="1">
    <source>
        <dbReference type="ARBA" id="ARBA00004123"/>
    </source>
</evidence>
<dbReference type="PANTHER" id="PTHR45654">
    <property type="entry name" value="HOMEOBOX-LEUCINE ZIPPER PROTEIN MERISTEM L1"/>
    <property type="match status" value="1"/>
</dbReference>
<dbReference type="InterPro" id="IPR001356">
    <property type="entry name" value="HD"/>
</dbReference>
<feature type="region of interest" description="Disordered" evidence="9">
    <location>
        <begin position="197"/>
        <end position="216"/>
    </location>
</feature>
<protein>
    <recommendedName>
        <fullName evidence="10">Homeobox domain-containing protein</fullName>
    </recommendedName>
</protein>
<evidence type="ECO:0000256" key="2">
    <source>
        <dbReference type="ARBA" id="ARBA00023015"/>
    </source>
</evidence>
<dbReference type="EMBL" id="CAJGYO010000132">
    <property type="protein sequence ID" value="CAD6341128.1"/>
    <property type="molecule type" value="Genomic_DNA"/>
</dbReference>
<dbReference type="Pfam" id="PF00046">
    <property type="entry name" value="Homeodomain"/>
    <property type="match status" value="1"/>
</dbReference>
<dbReference type="PROSITE" id="PS50071">
    <property type="entry name" value="HOMEOBOX_2"/>
    <property type="match status" value="1"/>
</dbReference>
<feature type="compositionally biased region" description="Basic and acidic residues" evidence="9">
    <location>
        <begin position="77"/>
        <end position="89"/>
    </location>
</feature>
<evidence type="ECO:0000313" key="12">
    <source>
        <dbReference type="Proteomes" id="UP000604825"/>
    </source>
</evidence>
<sequence length="216" mass="24457">MPTAVAMIGGLAGYAASLGQCTETSYSLTSQYRCWRLKTIEDLYTVGLQQQNMMDGHHQLAMMQQQQHPPQAATSESDARGPRHDEQLMESKSASDNMEGGAGSGSGGEELQEDLSLQPARKKRYHRHTQHQIQEYPHPDDKQRKELSRELGLEPLQVKFWFQNKRTQMKECFRASPRHGVRQGLQQMSLGIRRECPVKPVPGEKSEVSAETFRGY</sequence>
<evidence type="ECO:0000313" key="11">
    <source>
        <dbReference type="EMBL" id="CAD6341128.1"/>
    </source>
</evidence>
<dbReference type="AlphaFoldDB" id="A0A811SEE5"/>
<dbReference type="SMART" id="SM00389">
    <property type="entry name" value="HOX"/>
    <property type="match status" value="1"/>
</dbReference>
<feature type="domain" description="Homeobox" evidence="10">
    <location>
        <begin position="130"/>
        <end position="172"/>
    </location>
</feature>
<dbReference type="Gene3D" id="1.10.10.60">
    <property type="entry name" value="Homeodomain-like"/>
    <property type="match status" value="1"/>
</dbReference>
<dbReference type="InterPro" id="IPR000047">
    <property type="entry name" value="HTH_motif"/>
</dbReference>
<gene>
    <name evidence="11" type="ORF">NCGR_LOCUS65226</name>
</gene>
<evidence type="ECO:0000256" key="3">
    <source>
        <dbReference type="ARBA" id="ARBA00023125"/>
    </source>
</evidence>
<dbReference type="GO" id="GO:0000981">
    <property type="term" value="F:DNA-binding transcription factor activity, RNA polymerase II-specific"/>
    <property type="evidence" value="ECO:0007669"/>
    <property type="project" value="InterPro"/>
</dbReference>
<comment type="subcellular location">
    <subcellularLocation>
        <location evidence="1 7 8">Nucleus</location>
    </subcellularLocation>
</comment>
<keyword evidence="6 7" id="KW-0539">Nucleus</keyword>
<feature type="compositionally biased region" description="Low complexity" evidence="9">
    <location>
        <begin position="60"/>
        <end position="73"/>
    </location>
</feature>
<organism evidence="11 12">
    <name type="scientific">Miscanthus lutarioriparius</name>
    <dbReference type="NCBI Taxonomy" id="422564"/>
    <lineage>
        <taxon>Eukaryota</taxon>
        <taxon>Viridiplantae</taxon>
        <taxon>Streptophyta</taxon>
        <taxon>Embryophyta</taxon>
        <taxon>Tracheophyta</taxon>
        <taxon>Spermatophyta</taxon>
        <taxon>Magnoliopsida</taxon>
        <taxon>Liliopsida</taxon>
        <taxon>Poales</taxon>
        <taxon>Poaceae</taxon>
        <taxon>PACMAD clade</taxon>
        <taxon>Panicoideae</taxon>
        <taxon>Andropogonodae</taxon>
        <taxon>Andropogoneae</taxon>
        <taxon>Saccharinae</taxon>
        <taxon>Miscanthus</taxon>
    </lineage>
</organism>
<dbReference type="SUPFAM" id="SSF46689">
    <property type="entry name" value="Homeodomain-like"/>
    <property type="match status" value="1"/>
</dbReference>
<keyword evidence="5" id="KW-0804">Transcription</keyword>
<dbReference type="Proteomes" id="UP000604825">
    <property type="component" value="Unassembled WGS sequence"/>
</dbReference>
<feature type="region of interest" description="Disordered" evidence="9">
    <location>
        <begin position="60"/>
        <end position="144"/>
    </location>
</feature>
<keyword evidence="12" id="KW-1185">Reference proteome</keyword>
<keyword evidence="4 7" id="KW-0371">Homeobox</keyword>
<name>A0A811SEE5_9POAL</name>
<dbReference type="OrthoDB" id="6159439at2759"/>
<proteinExistence type="predicted"/>